<dbReference type="RefSeq" id="WP_035666876.1">
    <property type="nucleotide sequence ID" value="NZ_BAUV01000041.1"/>
</dbReference>
<dbReference type="EMBL" id="BAUV01000041">
    <property type="protein sequence ID" value="GAE36727.1"/>
    <property type="molecule type" value="Genomic_DNA"/>
</dbReference>
<gene>
    <name evidence="8" type="ORF">JCM9157_3943</name>
</gene>
<dbReference type="SUPFAM" id="SSF53822">
    <property type="entry name" value="Periplasmic binding protein-like I"/>
    <property type="match status" value="1"/>
</dbReference>
<reference evidence="8 9" key="1">
    <citation type="journal article" date="2014" name="Genome Announc.">
        <title>Draft Genome Sequences of Three Alkaliphilic Bacillus Strains, Bacillus wakoensis JCM 9140T, Bacillus akibai JCM 9157T, and Bacillus hemicellulosilyticus JCM 9152T.</title>
        <authorList>
            <person name="Yuki M."/>
            <person name="Oshima K."/>
            <person name="Suda W."/>
            <person name="Oshida Y."/>
            <person name="Kitamura K."/>
            <person name="Iida T."/>
            <person name="Hattori M."/>
            <person name="Ohkuma M."/>
        </authorList>
    </citation>
    <scope>NUCLEOTIDE SEQUENCE [LARGE SCALE GENOMIC DNA]</scope>
    <source>
        <strain evidence="8 9">JCM 9157</strain>
    </source>
</reference>
<dbReference type="InterPro" id="IPR003760">
    <property type="entry name" value="PnrA-like"/>
</dbReference>
<evidence type="ECO:0000256" key="4">
    <source>
        <dbReference type="ARBA" id="ARBA00022729"/>
    </source>
</evidence>
<dbReference type="Gene3D" id="3.40.50.2300">
    <property type="match status" value="2"/>
</dbReference>
<accession>W4QXT1</accession>
<organism evidence="8 9">
    <name type="scientific">Halalkalibacter akibai (strain ATCC 43226 / DSM 21942 / CIP 109018 / JCM 9157 / 1139)</name>
    <name type="common">Bacillus akibai</name>
    <dbReference type="NCBI Taxonomy" id="1236973"/>
    <lineage>
        <taxon>Bacteria</taxon>
        <taxon>Bacillati</taxon>
        <taxon>Bacillota</taxon>
        <taxon>Bacilli</taxon>
        <taxon>Bacillales</taxon>
        <taxon>Bacillaceae</taxon>
        <taxon>Halalkalibacter</taxon>
    </lineage>
</organism>
<evidence type="ECO:0000313" key="9">
    <source>
        <dbReference type="Proteomes" id="UP000018896"/>
    </source>
</evidence>
<dbReference type="InterPro" id="IPR028082">
    <property type="entry name" value="Peripla_BP_I"/>
</dbReference>
<dbReference type="CDD" id="cd06354">
    <property type="entry name" value="PBP1_PrnA-like"/>
    <property type="match status" value="1"/>
</dbReference>
<comment type="caution">
    <text evidence="8">The sequence shown here is derived from an EMBL/GenBank/DDBJ whole genome shotgun (WGS) entry which is preliminary data.</text>
</comment>
<comment type="similarity">
    <text evidence="2">Belongs to the BMP lipoprotein family.</text>
</comment>
<evidence type="ECO:0000259" key="7">
    <source>
        <dbReference type="Pfam" id="PF02608"/>
    </source>
</evidence>
<evidence type="ECO:0000256" key="6">
    <source>
        <dbReference type="ARBA" id="ARBA00023288"/>
    </source>
</evidence>
<evidence type="ECO:0000256" key="5">
    <source>
        <dbReference type="ARBA" id="ARBA00023136"/>
    </source>
</evidence>
<evidence type="ECO:0000256" key="3">
    <source>
        <dbReference type="ARBA" id="ARBA00022475"/>
    </source>
</evidence>
<evidence type="ECO:0000256" key="1">
    <source>
        <dbReference type="ARBA" id="ARBA00004193"/>
    </source>
</evidence>
<dbReference type="PROSITE" id="PS51257">
    <property type="entry name" value="PROKAR_LIPOPROTEIN"/>
    <property type="match status" value="1"/>
</dbReference>
<dbReference type="AlphaFoldDB" id="W4QXT1"/>
<dbReference type="InterPro" id="IPR050957">
    <property type="entry name" value="BMP_lipoprotein"/>
</dbReference>
<dbReference type="STRING" id="1236973.JCM9157_3943"/>
<dbReference type="Pfam" id="PF02608">
    <property type="entry name" value="Bmp"/>
    <property type="match status" value="1"/>
</dbReference>
<keyword evidence="6 8" id="KW-0449">Lipoprotein</keyword>
<name>W4QXT1_HALA3</name>
<keyword evidence="5" id="KW-0472">Membrane</keyword>
<keyword evidence="9" id="KW-1185">Reference proteome</keyword>
<comment type="subcellular location">
    <subcellularLocation>
        <location evidence="1">Cell membrane</location>
        <topology evidence="1">Lipid-anchor</topology>
    </subcellularLocation>
</comment>
<evidence type="ECO:0000313" key="8">
    <source>
        <dbReference type="EMBL" id="GAE36727.1"/>
    </source>
</evidence>
<feature type="domain" description="ABC transporter substrate-binding protein PnrA-like" evidence="7">
    <location>
        <begin position="38"/>
        <end position="317"/>
    </location>
</feature>
<dbReference type="eggNOG" id="COG1744">
    <property type="taxonomic scope" value="Bacteria"/>
</dbReference>
<dbReference type="PANTHER" id="PTHR34296">
    <property type="entry name" value="TRANSCRIPTIONAL ACTIVATOR PROTEIN MED"/>
    <property type="match status" value="1"/>
</dbReference>
<proteinExistence type="inferred from homology"/>
<sequence>MKSFYTLGMFLLIICSVLLGCTHFVTIDEEADKVKIGVLLADDGLGDHSFNDTAFIGLMKARDELGIEFDYRDLTLASSFKDGLQQLIEEDFDLIIGLGYTMQEDFMAIATENPEQLFMYIDEEIHLPNVTSVTFNEYEGSFLAGVVAGFKTETNSIGFIGGMQAPVIERFKNGFVDGVKSINPDARVTVTYANSFSAPDIGSEIVSNLVKNENVDIVFPAAGYTGLGALEQAVQSEIYAIGVDSDQFYLAEKAVITSMLKNVDVAIYTAVEELVETGTLASQHMELGLLEDGVELSQVRLLSLTEQEEKQLEKIKKRLMIQSQAAIELEE</sequence>
<evidence type="ECO:0000256" key="2">
    <source>
        <dbReference type="ARBA" id="ARBA00008610"/>
    </source>
</evidence>
<dbReference type="OrthoDB" id="9784230at2"/>
<dbReference type="GO" id="GO:0005886">
    <property type="term" value="C:plasma membrane"/>
    <property type="evidence" value="ECO:0007669"/>
    <property type="project" value="UniProtKB-SubCell"/>
</dbReference>
<keyword evidence="3" id="KW-1003">Cell membrane</keyword>
<keyword evidence="4" id="KW-0732">Signal</keyword>
<dbReference type="Proteomes" id="UP000018896">
    <property type="component" value="Unassembled WGS sequence"/>
</dbReference>
<dbReference type="PANTHER" id="PTHR34296:SF2">
    <property type="entry name" value="ABC TRANSPORTER GUANOSINE-BINDING PROTEIN NUPN"/>
    <property type="match status" value="1"/>
</dbReference>
<protein>
    <submittedName>
        <fullName evidence="8">Basic membrane lipoprotein</fullName>
    </submittedName>
</protein>